<dbReference type="Proteomes" id="UP000254134">
    <property type="component" value="Unassembled WGS sequence"/>
</dbReference>
<dbReference type="EMBL" id="QQZY01000002">
    <property type="protein sequence ID" value="RDI75321.1"/>
    <property type="molecule type" value="Genomic_DNA"/>
</dbReference>
<reference evidence="1 2" key="1">
    <citation type="submission" date="2018-07" db="EMBL/GenBank/DDBJ databases">
        <title>High-quality-draft genome sequence of Gaiella occulta.</title>
        <authorList>
            <person name="Severino R."/>
            <person name="Froufe H.J.C."/>
            <person name="Rainey F.A."/>
            <person name="Barroso C."/>
            <person name="Albuquerque L."/>
            <person name="Lobo-Da-Cunha A."/>
            <person name="Da Costa M.S."/>
            <person name="Egas C."/>
        </authorList>
    </citation>
    <scope>NUCLEOTIDE SEQUENCE [LARGE SCALE GENOMIC DNA]</scope>
    <source>
        <strain evidence="1 2">F2-233</strain>
    </source>
</reference>
<protein>
    <submittedName>
        <fullName evidence="1">Uncharacterized protein</fullName>
    </submittedName>
</protein>
<evidence type="ECO:0000313" key="1">
    <source>
        <dbReference type="EMBL" id="RDI75321.1"/>
    </source>
</evidence>
<sequence>MSRKGRRSVNVGELGSGVFFNPVAPEEAARALREAVERPRA</sequence>
<proteinExistence type="predicted"/>
<reference evidence="2" key="2">
    <citation type="journal article" date="2019" name="MicrobiologyOpen">
        <title>High-quality draft genome sequence of Gaiella occulta isolated from a 150 meter deep mineral water borehole and comparison with the genome sequences of other deep-branching lineages of the phylum Actinobacteria.</title>
        <authorList>
            <person name="Severino R."/>
            <person name="Froufe H.J.C."/>
            <person name="Barroso C."/>
            <person name="Albuquerque L."/>
            <person name="Lobo-da-Cunha A."/>
            <person name="da Costa M.S."/>
            <person name="Egas C."/>
        </authorList>
    </citation>
    <scope>NUCLEOTIDE SEQUENCE [LARGE SCALE GENOMIC DNA]</scope>
    <source>
        <strain evidence="2">F2-233</strain>
    </source>
</reference>
<accession>A0A7M2Z0J0</accession>
<organism evidence="1 2">
    <name type="scientific">Gaiella occulta</name>
    <dbReference type="NCBI Taxonomy" id="1002870"/>
    <lineage>
        <taxon>Bacteria</taxon>
        <taxon>Bacillati</taxon>
        <taxon>Actinomycetota</taxon>
        <taxon>Thermoleophilia</taxon>
        <taxon>Gaiellales</taxon>
        <taxon>Gaiellaceae</taxon>
        <taxon>Gaiella</taxon>
    </lineage>
</organism>
<gene>
    <name evidence="1" type="ORF">Gocc_1119</name>
</gene>
<name>A0A7M2Z0J0_9ACTN</name>
<comment type="caution">
    <text evidence="1">The sequence shown here is derived from an EMBL/GenBank/DDBJ whole genome shotgun (WGS) entry which is preliminary data.</text>
</comment>
<dbReference type="AlphaFoldDB" id="A0A7M2Z0J0"/>
<evidence type="ECO:0000313" key="2">
    <source>
        <dbReference type="Proteomes" id="UP000254134"/>
    </source>
</evidence>
<keyword evidence="2" id="KW-1185">Reference proteome</keyword>